<evidence type="ECO:0000313" key="1">
    <source>
        <dbReference type="EMBL" id="MBG6141133.1"/>
    </source>
</evidence>
<organism evidence="1 2">
    <name type="scientific">Longispora fulva</name>
    <dbReference type="NCBI Taxonomy" id="619741"/>
    <lineage>
        <taxon>Bacteria</taxon>
        <taxon>Bacillati</taxon>
        <taxon>Actinomycetota</taxon>
        <taxon>Actinomycetes</taxon>
        <taxon>Micromonosporales</taxon>
        <taxon>Micromonosporaceae</taxon>
        <taxon>Longispora</taxon>
    </lineage>
</organism>
<dbReference type="RefSeq" id="WP_197007597.1">
    <property type="nucleotide sequence ID" value="NZ_BONS01000046.1"/>
</dbReference>
<protein>
    <submittedName>
        <fullName evidence="1">Uncharacterized protein</fullName>
    </submittedName>
</protein>
<gene>
    <name evidence="1" type="ORF">IW245_007327</name>
</gene>
<keyword evidence="2" id="KW-1185">Reference proteome</keyword>
<name>A0A8J7H492_9ACTN</name>
<dbReference type="EMBL" id="JADOUF010000001">
    <property type="protein sequence ID" value="MBG6141133.1"/>
    <property type="molecule type" value="Genomic_DNA"/>
</dbReference>
<sequence>MGDEFEVTVTGLGELDVTLSRAASRALPETEAVVTRTAELVTQGWRARWAGIGHAPALPAAVGFDLYHLPGSVRARIGPDKNARQGALGNIFEYGTVNNPPIPGGAPSLDEQAPAFASALDALAARLVEGDA</sequence>
<dbReference type="AlphaFoldDB" id="A0A8J7H492"/>
<evidence type="ECO:0000313" key="2">
    <source>
        <dbReference type="Proteomes" id="UP000622552"/>
    </source>
</evidence>
<proteinExistence type="predicted"/>
<accession>A0A8J7H492</accession>
<reference evidence="1" key="1">
    <citation type="submission" date="2020-11" db="EMBL/GenBank/DDBJ databases">
        <title>Sequencing the genomes of 1000 actinobacteria strains.</title>
        <authorList>
            <person name="Klenk H.-P."/>
        </authorList>
    </citation>
    <scope>NUCLEOTIDE SEQUENCE</scope>
    <source>
        <strain evidence="1">DSM 45356</strain>
    </source>
</reference>
<comment type="caution">
    <text evidence="1">The sequence shown here is derived from an EMBL/GenBank/DDBJ whole genome shotgun (WGS) entry which is preliminary data.</text>
</comment>
<dbReference type="Proteomes" id="UP000622552">
    <property type="component" value="Unassembled WGS sequence"/>
</dbReference>